<evidence type="ECO:0000256" key="8">
    <source>
        <dbReference type="SAM" id="MobiDB-lite"/>
    </source>
</evidence>
<evidence type="ECO:0000313" key="11">
    <source>
        <dbReference type="Proteomes" id="UP000824540"/>
    </source>
</evidence>
<feature type="compositionally biased region" description="Basic and acidic residues" evidence="8">
    <location>
        <begin position="144"/>
        <end position="179"/>
    </location>
</feature>
<dbReference type="EMBL" id="JAFBMS010000237">
    <property type="protein sequence ID" value="KAG9332583.1"/>
    <property type="molecule type" value="Genomic_DNA"/>
</dbReference>
<dbReference type="InterPro" id="IPR041297">
    <property type="entry name" value="Crb2_Tudor"/>
</dbReference>
<feature type="compositionally biased region" description="Polar residues" evidence="8">
    <location>
        <begin position="615"/>
        <end position="627"/>
    </location>
</feature>
<keyword evidence="4 7" id="KW-0863">Zinc-finger</keyword>
<dbReference type="Gene3D" id="3.30.160.60">
    <property type="entry name" value="Classic Zinc Finger"/>
    <property type="match status" value="1"/>
</dbReference>
<keyword evidence="5" id="KW-0862">Zinc</keyword>
<feature type="compositionally biased region" description="Basic and acidic residues" evidence="8">
    <location>
        <begin position="303"/>
        <end position="319"/>
    </location>
</feature>
<dbReference type="GO" id="GO:0008270">
    <property type="term" value="F:zinc ion binding"/>
    <property type="evidence" value="ECO:0007669"/>
    <property type="project" value="UniProtKB-KW"/>
</dbReference>
<feature type="compositionally biased region" description="Polar residues" evidence="8">
    <location>
        <begin position="347"/>
        <end position="356"/>
    </location>
</feature>
<feature type="compositionally biased region" description="Polar residues" evidence="8">
    <location>
        <begin position="580"/>
        <end position="599"/>
    </location>
</feature>
<organism evidence="10 11">
    <name type="scientific">Albula glossodonta</name>
    <name type="common">roundjaw bonefish</name>
    <dbReference type="NCBI Taxonomy" id="121402"/>
    <lineage>
        <taxon>Eukaryota</taxon>
        <taxon>Metazoa</taxon>
        <taxon>Chordata</taxon>
        <taxon>Craniata</taxon>
        <taxon>Vertebrata</taxon>
        <taxon>Euteleostomi</taxon>
        <taxon>Actinopterygii</taxon>
        <taxon>Neopterygii</taxon>
        <taxon>Teleostei</taxon>
        <taxon>Albuliformes</taxon>
        <taxon>Albulidae</taxon>
        <taxon>Albula</taxon>
    </lineage>
</organism>
<evidence type="ECO:0000256" key="6">
    <source>
        <dbReference type="ARBA" id="ARBA00023242"/>
    </source>
</evidence>
<dbReference type="FunFam" id="2.30.30.140:FF:000049">
    <property type="entry name" value="PHD finger protein 20 (Predicted)"/>
    <property type="match status" value="1"/>
</dbReference>
<reference evidence="10" key="1">
    <citation type="thesis" date="2021" institute="BYU ScholarsArchive" country="Provo, UT, USA">
        <title>Applications of and Algorithms for Genome Assembly and Genomic Analyses with an Emphasis on Marine Teleosts.</title>
        <authorList>
            <person name="Pickett B.D."/>
        </authorList>
    </citation>
    <scope>NUCLEOTIDE SEQUENCE</scope>
    <source>
        <strain evidence="10">HI-2016</strain>
    </source>
</reference>
<dbReference type="Gene3D" id="2.30.30.140">
    <property type="match status" value="2"/>
</dbReference>
<dbReference type="SMART" id="SM00333">
    <property type="entry name" value="TUDOR"/>
    <property type="match status" value="2"/>
</dbReference>
<feature type="compositionally biased region" description="Basic and acidic residues" evidence="8">
    <location>
        <begin position="189"/>
        <end position="203"/>
    </location>
</feature>
<dbReference type="CDD" id="cd20104">
    <property type="entry name" value="MBT_PHF20L1-like"/>
    <property type="match status" value="1"/>
</dbReference>
<dbReference type="SUPFAM" id="SSF63748">
    <property type="entry name" value="Tudor/PWWP/MBT"/>
    <property type="match status" value="2"/>
</dbReference>
<evidence type="ECO:0000256" key="1">
    <source>
        <dbReference type="ARBA" id="ARBA00004123"/>
    </source>
</evidence>
<feature type="compositionally biased region" description="Basic and acidic residues" evidence="8">
    <location>
        <begin position="600"/>
        <end position="612"/>
    </location>
</feature>
<feature type="compositionally biased region" description="Basic and acidic residues" evidence="8">
    <location>
        <begin position="378"/>
        <end position="394"/>
    </location>
</feature>
<feature type="compositionally biased region" description="Basic and acidic residues" evidence="8">
    <location>
        <begin position="628"/>
        <end position="653"/>
    </location>
</feature>
<gene>
    <name evidence="10" type="ORF">JZ751_014681</name>
</gene>
<dbReference type="InterPro" id="IPR013087">
    <property type="entry name" value="Znf_C2H2_type"/>
</dbReference>
<dbReference type="Gene3D" id="3.30.40.10">
    <property type="entry name" value="Zinc/RING finger domain, C3HC4 (zinc finger)"/>
    <property type="match status" value="1"/>
</dbReference>
<evidence type="ECO:0000256" key="3">
    <source>
        <dbReference type="ARBA" id="ARBA00022737"/>
    </source>
</evidence>
<evidence type="ECO:0000259" key="9">
    <source>
        <dbReference type="PROSITE" id="PS50157"/>
    </source>
</evidence>
<dbReference type="PROSITE" id="PS50157">
    <property type="entry name" value="ZINC_FINGER_C2H2_2"/>
    <property type="match status" value="1"/>
</dbReference>
<dbReference type="Pfam" id="PF02820">
    <property type="entry name" value="MBT"/>
    <property type="match status" value="1"/>
</dbReference>
<keyword evidence="11" id="KW-1185">Reference proteome</keyword>
<feature type="compositionally biased region" description="Polar residues" evidence="8">
    <location>
        <begin position="417"/>
        <end position="442"/>
    </location>
</feature>
<dbReference type="CDD" id="cd15634">
    <property type="entry name" value="PHD_PHF20"/>
    <property type="match status" value="1"/>
</dbReference>
<feature type="compositionally biased region" description="Polar residues" evidence="8">
    <location>
        <begin position="696"/>
        <end position="705"/>
    </location>
</feature>
<feature type="region of interest" description="Disordered" evidence="8">
    <location>
        <begin position="868"/>
        <end position="897"/>
    </location>
</feature>
<feature type="compositionally biased region" description="Basic and acidic residues" evidence="8">
    <location>
        <begin position="214"/>
        <end position="235"/>
    </location>
</feature>
<evidence type="ECO:0000256" key="4">
    <source>
        <dbReference type="ARBA" id="ARBA00022771"/>
    </source>
</evidence>
<dbReference type="CDD" id="cd20453">
    <property type="entry name" value="Tudor_PHF20"/>
    <property type="match status" value="1"/>
</dbReference>
<keyword evidence="2" id="KW-0479">Metal-binding</keyword>
<keyword evidence="6" id="KW-0539">Nucleus</keyword>
<accession>A0A8T2MXY4</accession>
<protein>
    <recommendedName>
        <fullName evidence="9">C2H2-type domain-containing protein</fullName>
    </recommendedName>
</protein>
<comment type="caution">
    <text evidence="10">The sequence shown here is derived from an EMBL/GenBank/DDBJ whole genome shotgun (WGS) entry which is preliminary data.</text>
</comment>
<feature type="region of interest" description="Disordered" evidence="8">
    <location>
        <begin position="563"/>
        <end position="653"/>
    </location>
</feature>
<evidence type="ECO:0000256" key="5">
    <source>
        <dbReference type="ARBA" id="ARBA00022833"/>
    </source>
</evidence>
<dbReference type="SUPFAM" id="SSF57903">
    <property type="entry name" value="FYVE/PHD zinc finger"/>
    <property type="match status" value="1"/>
</dbReference>
<keyword evidence="3" id="KW-0677">Repeat</keyword>
<dbReference type="Pfam" id="PF20826">
    <property type="entry name" value="PHD_5"/>
    <property type="match status" value="1"/>
</dbReference>
<proteinExistence type="predicted"/>
<feature type="domain" description="C2H2-type" evidence="9">
    <location>
        <begin position="519"/>
        <end position="549"/>
    </location>
</feature>
<dbReference type="FunFam" id="3.30.40.10:FF:000196">
    <property type="entry name" value="PHD finger protein 20 (Predicted)"/>
    <property type="match status" value="1"/>
</dbReference>
<feature type="region of interest" description="Disordered" evidence="8">
    <location>
        <begin position="684"/>
        <end position="706"/>
    </location>
</feature>
<dbReference type="Proteomes" id="UP000824540">
    <property type="component" value="Unassembled WGS sequence"/>
</dbReference>
<evidence type="ECO:0000256" key="7">
    <source>
        <dbReference type="PROSITE-ProRule" id="PRU00042"/>
    </source>
</evidence>
<comment type="subcellular location">
    <subcellularLocation>
        <location evidence="1">Nucleus</location>
    </subcellularLocation>
</comment>
<dbReference type="GO" id="GO:0006357">
    <property type="term" value="P:regulation of transcription by RNA polymerase II"/>
    <property type="evidence" value="ECO:0007669"/>
    <property type="project" value="TreeGrafter"/>
</dbReference>
<dbReference type="PANTHER" id="PTHR15856:SF27">
    <property type="entry name" value="PHD FINGER PROTEIN 20"/>
    <property type="match status" value="1"/>
</dbReference>
<dbReference type="OrthoDB" id="161570at2759"/>
<feature type="compositionally biased region" description="Acidic residues" evidence="8">
    <location>
        <begin position="204"/>
        <end position="213"/>
    </location>
</feature>
<dbReference type="InterPro" id="IPR019786">
    <property type="entry name" value="Zinc_finger_PHD-type_CS"/>
</dbReference>
<feature type="region of interest" description="Disordered" evidence="8">
    <location>
        <begin position="144"/>
        <end position="442"/>
    </location>
</feature>
<dbReference type="AlphaFoldDB" id="A0A8T2MXY4"/>
<name>A0A8T2MXY4_9TELE</name>
<dbReference type="InterPro" id="IPR043449">
    <property type="entry name" value="PHF20-like"/>
</dbReference>
<evidence type="ECO:0000256" key="2">
    <source>
        <dbReference type="ARBA" id="ARBA00022723"/>
    </source>
</evidence>
<dbReference type="InterPro" id="IPR013083">
    <property type="entry name" value="Znf_RING/FYVE/PHD"/>
</dbReference>
<dbReference type="GO" id="GO:0071339">
    <property type="term" value="C:MLL1 complex"/>
    <property type="evidence" value="ECO:0007669"/>
    <property type="project" value="TreeGrafter"/>
</dbReference>
<dbReference type="InterPro" id="IPR002999">
    <property type="entry name" value="Tudor"/>
</dbReference>
<evidence type="ECO:0000313" key="10">
    <source>
        <dbReference type="EMBL" id="KAG9332583.1"/>
    </source>
</evidence>
<sequence>MTKTPPNRRGITFEVGAQLEARDSLKNWYAASIEKIDYEDERVLIHYRQWSHRYDEWFDWSSPYLRPVERIQLRREGLQENAPVPVRLRLSSRGFHVNDKVLASWSDCRFYPAKVLAVNKDASYTVKFFDGVIQTVKGIHVKPFYKEQRNGGRSKTQDRSRERHPVTREQNGKDRKPLENGRGIQENGRGQRDKRGTSCHDTESDTEEEMDEEQRERKGDELKKTKNASTDEMHAEHKKKMAEEEEGKEKMSEKTKNQELEREGTMSNKELAKEESEVEADVRGECGQRRARERCGPTGKVPLAERQDINGVKEIKEESVPSGAEAQLGGESHGSSKLSDGDMVEEQGSSEATPRNGTEDEGGTPKEGPSQTRRTRGRLAEGGRAENLRDVIELRKRKICLGQTTPPKRSKADTSAERSASTECTTATNPSSKTQIGSDSDPTTLTVATNDKEVQGVAATTDTPKSAVDEAQISPALQAVLRRQAHLPTTNKYSREPLYRVIKNQPPPILSIELDHNPFKCKAPGCLKSFRKAKLLHYHMKYYHETDKTSENDLSPTRNIQTRASEKQAALESPKRRRTISASMHSSLNSTRKALNSTRGDGKATRLNDKRRTSAPPTVSAGEQQRPSLREKSKENQLEKTSRKPLDKERERIAAETVAKEREKLKEKKHRDFLRIKLKKKKKKKKKSKSDEDSGSDWSTDSPTWSEDELGYELDVTTPPLEQGVSMATQGFEIVRCICEVQEENDFMIQCEECLCWQHGTCMGLLEDNVPERYTCYICRDPPGQRQSLRYWYDRDWLSSGHMYGLPFLEENYSHQNAKKIAATHQLLGDVHRVIEVLNGLQLKMSILQSQAHPDLKLWCQPWKQAEKPRKRGGADTGAMPSPAPTDEVGGEEKERGACRGVDAVAAEKQPCRTPSFQDSYISSEHCYQKPRTYYPAVEQRLVVETRGSELEDSLRSTEDLLELEQRYGGPLDPDRGKFHLQLDRPVYTKEADCCKKLSVERSYEIKSEDGVGGGGSMKEDPDSSLQQQWQINLLDHIEAVQDEVTHRMDFIERELDVLESWLDYTGELEPPEPLARLPQLKHRIKQLLTELGKVQQIALCCST</sequence>
<dbReference type="PROSITE" id="PS00028">
    <property type="entry name" value="ZINC_FINGER_C2H2_1"/>
    <property type="match status" value="1"/>
</dbReference>
<dbReference type="PANTHER" id="PTHR15856">
    <property type="entry name" value="PHD FINGER PROTEIN 20-RELATED"/>
    <property type="match status" value="1"/>
</dbReference>
<feature type="compositionally biased region" description="Basic and acidic residues" evidence="8">
    <location>
        <begin position="247"/>
        <end position="295"/>
    </location>
</feature>
<dbReference type="InterPro" id="IPR004092">
    <property type="entry name" value="Mbt"/>
</dbReference>
<dbReference type="InterPro" id="IPR011011">
    <property type="entry name" value="Znf_FYVE_PHD"/>
</dbReference>
<dbReference type="PROSITE" id="PS01359">
    <property type="entry name" value="ZF_PHD_1"/>
    <property type="match status" value="1"/>
</dbReference>
<dbReference type="GO" id="GO:0044545">
    <property type="term" value="C:NSL complex"/>
    <property type="evidence" value="ECO:0007669"/>
    <property type="project" value="TreeGrafter"/>
</dbReference>
<dbReference type="Pfam" id="PF18115">
    <property type="entry name" value="Tudor_3"/>
    <property type="match status" value="1"/>
</dbReference>